<dbReference type="Proteomes" id="UP001054902">
    <property type="component" value="Unassembled WGS sequence"/>
</dbReference>
<dbReference type="AlphaFoldDB" id="A0AAD3CY22"/>
<feature type="domain" description="Beta-lactamase-related" evidence="3">
    <location>
        <begin position="653"/>
        <end position="1076"/>
    </location>
</feature>
<dbReference type="PANTHER" id="PTHR43173">
    <property type="entry name" value="ABC1 FAMILY PROTEIN"/>
    <property type="match status" value="1"/>
</dbReference>
<feature type="compositionally biased region" description="Basic and acidic residues" evidence="1">
    <location>
        <begin position="560"/>
        <end position="576"/>
    </location>
</feature>
<keyword evidence="2" id="KW-1133">Transmembrane helix</keyword>
<feature type="domain" description="ABC1 atypical kinase-like" evidence="4">
    <location>
        <begin position="264"/>
        <end position="513"/>
    </location>
</feature>
<dbReference type="InterPro" id="IPR011009">
    <property type="entry name" value="Kinase-like_dom_sf"/>
</dbReference>
<feature type="transmembrane region" description="Helical" evidence="2">
    <location>
        <begin position="96"/>
        <end position="123"/>
    </location>
</feature>
<keyword evidence="2" id="KW-0472">Membrane</keyword>
<proteinExistence type="predicted"/>
<evidence type="ECO:0000313" key="5">
    <source>
        <dbReference type="EMBL" id="GFH54112.1"/>
    </source>
</evidence>
<dbReference type="SUPFAM" id="SSF56601">
    <property type="entry name" value="beta-lactamase/transpeptidase-like"/>
    <property type="match status" value="1"/>
</dbReference>
<evidence type="ECO:0000256" key="2">
    <source>
        <dbReference type="SAM" id="Phobius"/>
    </source>
</evidence>
<dbReference type="Gene3D" id="3.40.710.10">
    <property type="entry name" value="DD-peptidase/beta-lactamase superfamily"/>
    <property type="match status" value="2"/>
</dbReference>
<dbReference type="Pfam" id="PF00144">
    <property type="entry name" value="Beta-lactamase"/>
    <property type="match status" value="1"/>
</dbReference>
<dbReference type="SUPFAM" id="SSF56112">
    <property type="entry name" value="Protein kinase-like (PK-like)"/>
    <property type="match status" value="1"/>
</dbReference>
<evidence type="ECO:0000259" key="3">
    <source>
        <dbReference type="Pfam" id="PF00144"/>
    </source>
</evidence>
<feature type="region of interest" description="Disordered" evidence="1">
    <location>
        <begin position="554"/>
        <end position="576"/>
    </location>
</feature>
<accession>A0AAD3CY22</accession>
<keyword evidence="6" id="KW-1185">Reference proteome</keyword>
<feature type="region of interest" description="Disordered" evidence="1">
    <location>
        <begin position="1"/>
        <end position="43"/>
    </location>
</feature>
<dbReference type="PANTHER" id="PTHR43173:SF3">
    <property type="entry name" value="ABC1 FAMILY PROTEIN"/>
    <property type="match status" value="1"/>
</dbReference>
<sequence length="1085" mass="122117">MFRRAGSDVLSDKDNLPGSPLKSKKMFQKKERNHKGKDDSKTFREKMIEKHMSKFAAHMHMGPNEDSMLGTETLQKLEAENTALASRCRKLEAQNIIAAAQAVDILAITIGLVTAILCYYLYFTLVWRFLDFNHVSIRVVKPLVLVAPYFHNRYNYGITYRRFQVFAVAFVMMARIKLVRRRCNRFLSSNNGGNEKDLSTLQREGEGKFDPITEDDVWEANYEINARFLYSSILRLRGLWTKTAQYISSRADFVPVAYVRELSKLQDEAPNTPWSDVKVMLSKAGILDKFSRIDEEPLASASIGQVHVGYMKKTDEKVVIKVQHPFALKLLSDDFISLRIISRIVSILEPEYKFLEILMNEWAVESRKELDFRTEVKNLESASESVEKMSAMVTKKGTPFSVEVPTPMKALSSQRVMVMNFCEGKRVDDLQHIEKCNVSRECVMDGVAQVFAHMMYVTDIFNGDPHAGNIFLRKNPLGGFTITLLDWGLAKRLPNAKREAFCQMTYGVATFDFGLMMDSFKTMGLKLKRENVAEDMEGIRFLLRDMAPREKARNRVKAKMKTDINRSKGKKNGEKVPMESSAYPGEFFFFVRTNELLHGLGTRLGVELKYLDLLKPYAEKGLRQSKLYRSNSLVPDPLLSENTSDSALQSKVESVLDNLEKDASINGAQVCVIKDGKILTHNIRGNLGSLKNHIPCRSDTLFLGFSVTKATAATLANKMVELGYLTLDECICESVWPAFCPQENPPEELLSCMKDAENISERWAWKRKICLRQILTHSTGLWFAIPANLTIKSLASCEHCAKGFEEDTILPIYEPGSKCTYQYLSFGWLVAGCVIGAYQRRHKILKSYKEIYEEILGDLHSKELQAAGYSPFGEDKDSGFDLACVENEVDLTKMIQMRREAEAMGETFEEIGEDSEIAKTLKTRSALLEGIKGREFVLDPRIWNSEDGSVANVPSAGGRFSAKGIALFYQELGNGHILKPETLEKATKIYVVEKSLQELQGQTSITGVAPEAQTNTATKFGLGYQLITIDGANSPTAFGHAGVGGSIGFHHKESNTSVGIMFNKVGTNKQPAREIIQVLSKHLSW</sequence>
<dbReference type="EMBL" id="BLLK01000047">
    <property type="protein sequence ID" value="GFH54112.1"/>
    <property type="molecule type" value="Genomic_DNA"/>
</dbReference>
<evidence type="ECO:0000259" key="4">
    <source>
        <dbReference type="Pfam" id="PF03109"/>
    </source>
</evidence>
<gene>
    <name evidence="5" type="ORF">CTEN210_10588</name>
</gene>
<keyword evidence="2" id="KW-0812">Transmembrane</keyword>
<dbReference type="InterPro" id="IPR012338">
    <property type="entry name" value="Beta-lactam/transpept-like"/>
</dbReference>
<dbReference type="InterPro" id="IPR001466">
    <property type="entry name" value="Beta-lactam-related"/>
</dbReference>
<evidence type="ECO:0000256" key="1">
    <source>
        <dbReference type="SAM" id="MobiDB-lite"/>
    </source>
</evidence>
<evidence type="ECO:0008006" key="7">
    <source>
        <dbReference type="Google" id="ProtNLM"/>
    </source>
</evidence>
<reference evidence="5 6" key="1">
    <citation type="journal article" date="2021" name="Sci. Rep.">
        <title>The genome of the diatom Chaetoceros tenuissimus carries an ancient integrated fragment of an extant virus.</title>
        <authorList>
            <person name="Hongo Y."/>
            <person name="Kimura K."/>
            <person name="Takaki Y."/>
            <person name="Yoshida Y."/>
            <person name="Baba S."/>
            <person name="Kobayashi G."/>
            <person name="Nagasaki K."/>
            <person name="Hano T."/>
            <person name="Tomaru Y."/>
        </authorList>
    </citation>
    <scope>NUCLEOTIDE SEQUENCE [LARGE SCALE GENOMIC DNA]</scope>
    <source>
        <strain evidence="5 6">NIES-3715</strain>
    </source>
</reference>
<protein>
    <recommendedName>
        <fullName evidence="7">ABC1 atypical kinase-like domain-containing protein</fullName>
    </recommendedName>
</protein>
<evidence type="ECO:0000313" key="6">
    <source>
        <dbReference type="Proteomes" id="UP001054902"/>
    </source>
</evidence>
<organism evidence="5 6">
    <name type="scientific">Chaetoceros tenuissimus</name>
    <dbReference type="NCBI Taxonomy" id="426638"/>
    <lineage>
        <taxon>Eukaryota</taxon>
        <taxon>Sar</taxon>
        <taxon>Stramenopiles</taxon>
        <taxon>Ochrophyta</taxon>
        <taxon>Bacillariophyta</taxon>
        <taxon>Coscinodiscophyceae</taxon>
        <taxon>Chaetocerotophycidae</taxon>
        <taxon>Chaetocerotales</taxon>
        <taxon>Chaetocerotaceae</taxon>
        <taxon>Chaetoceros</taxon>
    </lineage>
</organism>
<name>A0AAD3CY22_9STRA</name>
<dbReference type="Pfam" id="PF03109">
    <property type="entry name" value="ABC1"/>
    <property type="match status" value="1"/>
</dbReference>
<comment type="caution">
    <text evidence="5">The sequence shown here is derived from an EMBL/GenBank/DDBJ whole genome shotgun (WGS) entry which is preliminary data.</text>
</comment>
<dbReference type="InterPro" id="IPR004147">
    <property type="entry name" value="ABC1_dom"/>
</dbReference>
<feature type="compositionally biased region" description="Basic residues" evidence="1">
    <location>
        <begin position="22"/>
        <end position="35"/>
    </location>
</feature>
<dbReference type="CDD" id="cd05121">
    <property type="entry name" value="ABC1_ADCK3-like"/>
    <property type="match status" value="1"/>
</dbReference>
<dbReference type="InterPro" id="IPR051130">
    <property type="entry name" value="Mito_struct-func_regulator"/>
</dbReference>